<evidence type="ECO:0000256" key="1">
    <source>
        <dbReference type="ARBA" id="ARBA00023125"/>
    </source>
</evidence>
<dbReference type="Pfam" id="PF00196">
    <property type="entry name" value="GerE"/>
    <property type="match status" value="1"/>
</dbReference>
<dbReference type="SMART" id="SM00421">
    <property type="entry name" value="HTH_LUXR"/>
    <property type="match status" value="1"/>
</dbReference>
<dbReference type="EMBL" id="AAHSMS010000046">
    <property type="protein sequence ID" value="EBZ8651194.1"/>
    <property type="molecule type" value="Genomic_DNA"/>
</dbReference>
<dbReference type="SUPFAM" id="SSF46894">
    <property type="entry name" value="C-terminal effector domain of the bipartite response regulators"/>
    <property type="match status" value="1"/>
</dbReference>
<sequence length="222" mass="24725">MLNMKICSAGYVRRIAGFLGTCWENKEITMHQIFFFSPCHYMQRGIKEAMKIAPVSVQVLTVNSPEEILSAPQTDGNRIVLISAPAKNPAIASRASLFLWKLIRLKSTGQFLDISVLLLSDRVRGKYSRLSEHLSPERLSYALTMAVTQPGNALIFQPRQCHLSPLQQKILVASLAGLQVDEMAKVLNISQRGVFAGRNALLNKLGLRNRLELMGLMATDFI</sequence>
<gene>
    <name evidence="3" type="ORF">EHB58_23985</name>
</gene>
<dbReference type="InterPro" id="IPR000792">
    <property type="entry name" value="Tscrpt_reg_LuxR_C"/>
</dbReference>
<organism evidence="3">
    <name type="scientific">Salmonella enterica subsp. enterica serovar Hull</name>
    <dbReference type="NCBI Taxonomy" id="1403564"/>
    <lineage>
        <taxon>Bacteria</taxon>
        <taxon>Pseudomonadati</taxon>
        <taxon>Pseudomonadota</taxon>
        <taxon>Gammaproteobacteria</taxon>
        <taxon>Enterobacterales</taxon>
        <taxon>Enterobacteriaceae</taxon>
        <taxon>Salmonella</taxon>
    </lineage>
</organism>
<proteinExistence type="predicted"/>
<dbReference type="GO" id="GO:0006355">
    <property type="term" value="P:regulation of DNA-templated transcription"/>
    <property type="evidence" value="ECO:0007669"/>
    <property type="project" value="InterPro"/>
</dbReference>
<dbReference type="Gene3D" id="1.10.10.10">
    <property type="entry name" value="Winged helix-like DNA-binding domain superfamily/Winged helix DNA-binding domain"/>
    <property type="match status" value="1"/>
</dbReference>
<evidence type="ECO:0000259" key="2">
    <source>
        <dbReference type="SMART" id="SM00421"/>
    </source>
</evidence>
<feature type="domain" description="HTH luxR-type" evidence="2">
    <location>
        <begin position="160"/>
        <end position="217"/>
    </location>
</feature>
<keyword evidence="1 3" id="KW-0238">DNA-binding</keyword>
<name>A0A5X4PM85_SALET</name>
<evidence type="ECO:0000313" key="3">
    <source>
        <dbReference type="EMBL" id="EBZ8651194.1"/>
    </source>
</evidence>
<dbReference type="AlphaFoldDB" id="A0A5X4PM85"/>
<dbReference type="GO" id="GO:0003677">
    <property type="term" value="F:DNA binding"/>
    <property type="evidence" value="ECO:0007669"/>
    <property type="project" value="UniProtKB-KW"/>
</dbReference>
<reference evidence="3" key="1">
    <citation type="submission" date="2018-11" db="EMBL/GenBank/DDBJ databases">
        <authorList>
            <person name="Ashton P.M."/>
            <person name="Dallman T."/>
            <person name="Nair S."/>
            <person name="De Pinna E."/>
            <person name="Peters T."/>
            <person name="Grant K."/>
        </authorList>
    </citation>
    <scope>NUCLEOTIDE SEQUENCE</scope>
    <source>
        <strain evidence="3">638096</strain>
    </source>
</reference>
<dbReference type="InterPro" id="IPR016032">
    <property type="entry name" value="Sig_transdc_resp-reg_C-effctor"/>
</dbReference>
<protein>
    <submittedName>
        <fullName evidence="3">DNA-binding response regulator</fullName>
    </submittedName>
</protein>
<dbReference type="InterPro" id="IPR036388">
    <property type="entry name" value="WH-like_DNA-bd_sf"/>
</dbReference>
<accession>A0A5X4PM85</accession>
<comment type="caution">
    <text evidence="3">The sequence shown here is derived from an EMBL/GenBank/DDBJ whole genome shotgun (WGS) entry which is preliminary data.</text>
</comment>